<evidence type="ECO:0000256" key="11">
    <source>
        <dbReference type="SAM" id="Coils"/>
    </source>
</evidence>
<dbReference type="GO" id="GO:0005879">
    <property type="term" value="C:axonemal microtubule"/>
    <property type="evidence" value="ECO:0007669"/>
    <property type="project" value="UniProtKB-UniRule"/>
</dbReference>
<comment type="subcellular location">
    <subcellularLocation>
        <location evidence="1 10">Cell projection</location>
        <location evidence="1 10">Cilium</location>
    </subcellularLocation>
</comment>
<keyword evidence="8 10" id="KW-0966">Cell projection</keyword>
<gene>
    <name evidence="13" type="primary">ift70</name>
</gene>
<comment type="function">
    <text evidence="10">Required for polyglutamylation of axonemal tubulin. Plays a role in anterograde intraflagellar transport (IFT), the process by which cilia precursors are transported from the base of the cilium to the site of their incorporation at the tip.</text>
</comment>
<reference evidence="13" key="5">
    <citation type="submission" date="2025-09" db="UniProtKB">
        <authorList>
            <consortium name="Ensembl"/>
        </authorList>
    </citation>
    <scope>IDENTIFICATION</scope>
</reference>
<dbReference type="GeneTree" id="ENSGT00390000010116"/>
<evidence type="ECO:0000256" key="9">
    <source>
        <dbReference type="PROSITE-ProRule" id="PRU00339"/>
    </source>
</evidence>
<sequence>MSSQIFTVIISTSRAALSLLAYCYFQIQEFSNAADCYEQLIQIHPEVDDYKLYHAQSLYKACMYSEAMKATFLIDNPAYQTKVLKLQAAIKYGEEDLSGAKSLVEQQPSEDPDTEINLGCLLYKEGHYEDACKKFTTAMQVVGYKPDLTYNIALCYYSMKQYAPALKYIAEIIERGIREHPELSVGMTTEGIDVRSVGNTLVLHETALIEAFNLKGAIEYQLKNFRTNLLHCVSLQELDPVTLHNQALMNMDSKPTEGFEKLQFLLQQNPFPPETFGNLLLLYCKYEYFDLAADVLAENAHLTYKFLTPYLYEFLDAMITCQTAPEEAFRKFDEMAGKLTEQLRKLTKQVQEARHNRDDEAVKKAVNEYDDALEKYIPVLMAQARIYWNLENYQMVEKIFRKSVEFCNEHDVWKLNVAHVLFMQENKYKEAIGFYEPIVKKHYDNILNVSAIVLANLCVSYIMTSQNEEAEELMRKIEKEEEQVAYDDPEKKIYHLCIVNLVIGTLYCAKGNYEFGISRVIKSLEPYNKKLGTDTWYYAKRCFLSLLENMAKHMIMLRDTVVQECIQFLEHCEIYGKNVLAVIEQPLEEQRLHTGRNTVTYQARLLKSLIYEIIGWNQ</sequence>
<dbReference type="Gene3D" id="1.25.40.10">
    <property type="entry name" value="Tetratricopeptide repeat domain"/>
    <property type="match status" value="3"/>
</dbReference>
<keyword evidence="7 10" id="KW-0969">Cilium</keyword>
<dbReference type="GO" id="GO:0030992">
    <property type="term" value="C:intraciliary transport particle B"/>
    <property type="evidence" value="ECO:0007669"/>
    <property type="project" value="TreeGrafter"/>
</dbReference>
<keyword evidence="14" id="KW-1185">Reference proteome</keyword>
<dbReference type="PROSITE" id="PS50005">
    <property type="entry name" value="TPR"/>
    <property type="match status" value="1"/>
</dbReference>
<dbReference type="SMART" id="SM00028">
    <property type="entry name" value="TPR"/>
    <property type="match status" value="5"/>
</dbReference>
<evidence type="ECO:0000256" key="1">
    <source>
        <dbReference type="ARBA" id="ARBA00004138"/>
    </source>
</evidence>
<dbReference type="Pfam" id="PF13181">
    <property type="entry name" value="TPR_8"/>
    <property type="match status" value="1"/>
</dbReference>
<keyword evidence="6 11" id="KW-0175">Coiled coil</keyword>
<dbReference type="SUPFAM" id="SSF48452">
    <property type="entry name" value="TPR-like"/>
    <property type="match status" value="2"/>
</dbReference>
<dbReference type="FunFam" id="1.25.40.10:FF:000211">
    <property type="entry name" value="tetratricopeptide repeat protein 30B"/>
    <property type="match status" value="1"/>
</dbReference>
<dbReference type="Proteomes" id="UP000314986">
    <property type="component" value="Unassembled WGS sequence"/>
</dbReference>
<evidence type="ECO:0000256" key="8">
    <source>
        <dbReference type="ARBA" id="ARBA00023273"/>
    </source>
</evidence>
<feature type="repeat" description="TPR" evidence="9">
    <location>
        <begin position="14"/>
        <end position="47"/>
    </location>
</feature>
<evidence type="ECO:0000256" key="6">
    <source>
        <dbReference type="ARBA" id="ARBA00023054"/>
    </source>
</evidence>
<dbReference type="PANTHER" id="PTHR20931:SF0">
    <property type="entry name" value="TETRATRICOPEPTIDE REPEAT PROTEIN 30"/>
    <property type="match status" value="1"/>
</dbReference>
<keyword evidence="5 9" id="KW-0802">TPR repeat</keyword>
<evidence type="ECO:0000256" key="12">
    <source>
        <dbReference type="SAM" id="SignalP"/>
    </source>
</evidence>
<dbReference type="FunFam" id="1.25.40.10:FF:000226">
    <property type="entry name" value="Tetratricopeptide repeat protein 30A"/>
    <property type="match status" value="1"/>
</dbReference>
<dbReference type="AlphaFoldDB" id="A0A4W3IZ64"/>
<keyword evidence="12" id="KW-0732">Signal</keyword>
<keyword evidence="3" id="KW-0677">Repeat</keyword>
<evidence type="ECO:0000313" key="14">
    <source>
        <dbReference type="Proteomes" id="UP000314986"/>
    </source>
</evidence>
<feature type="chain" id="PRO_5021427482" description="Tetratricopeptide repeat protein 30" evidence="12">
    <location>
        <begin position="16"/>
        <end position="618"/>
    </location>
</feature>
<dbReference type="SUPFAM" id="SSF81901">
    <property type="entry name" value="HCP-like"/>
    <property type="match status" value="1"/>
</dbReference>
<feature type="coiled-coil region" evidence="11">
    <location>
        <begin position="336"/>
        <end position="363"/>
    </location>
</feature>
<name>A0A4W3IZ64_CALMI</name>
<reference evidence="14" key="2">
    <citation type="journal article" date="2007" name="PLoS Biol.">
        <title>Survey sequencing and comparative analysis of the elephant shark (Callorhinchus milii) genome.</title>
        <authorList>
            <person name="Venkatesh B."/>
            <person name="Kirkness E.F."/>
            <person name="Loh Y.H."/>
            <person name="Halpern A.L."/>
            <person name="Lee A.P."/>
            <person name="Johnson J."/>
            <person name="Dandona N."/>
            <person name="Viswanathan L.D."/>
            <person name="Tay A."/>
            <person name="Venter J.C."/>
            <person name="Strausberg R.L."/>
            <person name="Brenner S."/>
        </authorList>
    </citation>
    <scope>NUCLEOTIDE SEQUENCE [LARGE SCALE GENOMIC DNA]</scope>
</reference>
<protein>
    <recommendedName>
        <fullName evidence="10">Tetratricopeptide repeat protein 30</fullName>
    </recommendedName>
</protein>
<evidence type="ECO:0000313" key="13">
    <source>
        <dbReference type="Ensembl" id="ENSCMIP00000025905.1"/>
    </source>
</evidence>
<evidence type="ECO:0000256" key="7">
    <source>
        <dbReference type="ARBA" id="ARBA00023069"/>
    </source>
</evidence>
<evidence type="ECO:0000256" key="5">
    <source>
        <dbReference type="ARBA" id="ARBA00022803"/>
    </source>
</evidence>
<evidence type="ECO:0000256" key="10">
    <source>
        <dbReference type="RuleBase" id="RU367070"/>
    </source>
</evidence>
<dbReference type="InterPro" id="IPR019734">
    <property type="entry name" value="TPR_rpt"/>
</dbReference>
<reference evidence="14" key="3">
    <citation type="journal article" date="2014" name="Nature">
        <title>Elephant shark genome provides unique insights into gnathostome evolution.</title>
        <authorList>
            <consortium name="International Elephant Shark Genome Sequencing Consortium"/>
            <person name="Venkatesh B."/>
            <person name="Lee A.P."/>
            <person name="Ravi V."/>
            <person name="Maurya A.K."/>
            <person name="Lian M.M."/>
            <person name="Swann J.B."/>
            <person name="Ohta Y."/>
            <person name="Flajnik M.F."/>
            <person name="Sutoh Y."/>
            <person name="Kasahara M."/>
            <person name="Hoon S."/>
            <person name="Gangu V."/>
            <person name="Roy S.W."/>
            <person name="Irimia M."/>
            <person name="Korzh V."/>
            <person name="Kondrychyn I."/>
            <person name="Lim Z.W."/>
            <person name="Tay B.H."/>
            <person name="Tohari S."/>
            <person name="Kong K.W."/>
            <person name="Ho S."/>
            <person name="Lorente-Galdos B."/>
            <person name="Quilez J."/>
            <person name="Marques-Bonet T."/>
            <person name="Raney B.J."/>
            <person name="Ingham P.W."/>
            <person name="Tay A."/>
            <person name="Hillier L.W."/>
            <person name="Minx P."/>
            <person name="Boehm T."/>
            <person name="Wilson R.K."/>
            <person name="Brenner S."/>
            <person name="Warren W.C."/>
        </authorList>
    </citation>
    <scope>NUCLEOTIDE SEQUENCE [LARGE SCALE GENOMIC DNA]</scope>
</reference>
<dbReference type="GO" id="GO:0120170">
    <property type="term" value="F:intraciliary transport particle B binding"/>
    <property type="evidence" value="ECO:0007669"/>
    <property type="project" value="TreeGrafter"/>
</dbReference>
<comment type="similarity">
    <text evidence="2 10">Belongs to the TTC30/dfy-1/fleer family.</text>
</comment>
<dbReference type="GO" id="GO:0042073">
    <property type="term" value="P:intraciliary transport"/>
    <property type="evidence" value="ECO:0007669"/>
    <property type="project" value="UniProtKB-UniRule"/>
</dbReference>
<reference evidence="13" key="4">
    <citation type="submission" date="2025-08" db="UniProtKB">
        <authorList>
            <consortium name="Ensembl"/>
        </authorList>
    </citation>
    <scope>IDENTIFICATION</scope>
</reference>
<proteinExistence type="inferred from homology"/>
<organism evidence="13 14">
    <name type="scientific">Callorhinchus milii</name>
    <name type="common">Ghost shark</name>
    <dbReference type="NCBI Taxonomy" id="7868"/>
    <lineage>
        <taxon>Eukaryota</taxon>
        <taxon>Metazoa</taxon>
        <taxon>Chordata</taxon>
        <taxon>Craniata</taxon>
        <taxon>Vertebrata</taxon>
        <taxon>Chondrichthyes</taxon>
        <taxon>Holocephali</taxon>
        <taxon>Chimaeriformes</taxon>
        <taxon>Callorhinchidae</taxon>
        <taxon>Callorhinchus</taxon>
    </lineage>
</organism>
<reference evidence="14" key="1">
    <citation type="journal article" date="2006" name="Science">
        <title>Ancient noncoding elements conserved in the human genome.</title>
        <authorList>
            <person name="Venkatesh B."/>
            <person name="Kirkness E.F."/>
            <person name="Loh Y.H."/>
            <person name="Halpern A.L."/>
            <person name="Lee A.P."/>
            <person name="Johnson J."/>
            <person name="Dandona N."/>
            <person name="Viswanathan L.D."/>
            <person name="Tay A."/>
            <person name="Venter J.C."/>
            <person name="Strausberg R.L."/>
            <person name="Brenner S."/>
        </authorList>
    </citation>
    <scope>NUCLEOTIDE SEQUENCE [LARGE SCALE GENOMIC DNA]</scope>
</reference>
<dbReference type="Ensembl" id="ENSCMIT00000026332.1">
    <property type="protein sequence ID" value="ENSCMIP00000025905.1"/>
    <property type="gene ID" value="ENSCMIG00000011002.1"/>
</dbReference>
<dbReference type="InterPro" id="IPR039941">
    <property type="entry name" value="TT30"/>
</dbReference>
<accession>A0A4W3IZ64</accession>
<evidence type="ECO:0000256" key="2">
    <source>
        <dbReference type="ARBA" id="ARBA00009522"/>
    </source>
</evidence>
<feature type="signal peptide" evidence="12">
    <location>
        <begin position="1"/>
        <end position="15"/>
    </location>
</feature>
<evidence type="ECO:0000256" key="3">
    <source>
        <dbReference type="ARBA" id="ARBA00022737"/>
    </source>
</evidence>
<dbReference type="PANTHER" id="PTHR20931">
    <property type="entry name" value="TETRATRICOPEPTIDE REPEAT PROTEIN 30"/>
    <property type="match status" value="1"/>
</dbReference>
<keyword evidence="4 10" id="KW-0970">Cilium biogenesis/degradation</keyword>
<dbReference type="InterPro" id="IPR011990">
    <property type="entry name" value="TPR-like_helical_dom_sf"/>
</dbReference>
<dbReference type="Pfam" id="PF13174">
    <property type="entry name" value="TPR_6"/>
    <property type="match status" value="2"/>
</dbReference>
<evidence type="ECO:0000256" key="4">
    <source>
        <dbReference type="ARBA" id="ARBA00022794"/>
    </source>
</evidence>